<dbReference type="EMBL" id="VYZJ01000527">
    <property type="protein sequence ID" value="NWR20515.1"/>
    <property type="molecule type" value="Genomic_DNA"/>
</dbReference>
<feature type="non-terminal residue" evidence="1">
    <location>
        <position position="67"/>
    </location>
</feature>
<accession>A0A7K4VDU8</accession>
<feature type="non-terminal residue" evidence="1">
    <location>
        <position position="1"/>
    </location>
</feature>
<dbReference type="PANTHER" id="PTHR46984">
    <property type="entry name" value="LEUCINE-RICH REPEAT-CONTAINING PROTEIN 71"/>
    <property type="match status" value="1"/>
</dbReference>
<gene>
    <name evidence="1" type="primary">Nlrc3_1</name>
    <name evidence="1" type="ORF">EMBFUC_R06357</name>
</gene>
<dbReference type="InterPro" id="IPR032675">
    <property type="entry name" value="LRR_dom_sf"/>
</dbReference>
<organism evidence="1 2">
    <name type="scientific">Emberiza fucata</name>
    <dbReference type="NCBI Taxonomy" id="337179"/>
    <lineage>
        <taxon>Eukaryota</taxon>
        <taxon>Metazoa</taxon>
        <taxon>Chordata</taxon>
        <taxon>Craniata</taxon>
        <taxon>Vertebrata</taxon>
        <taxon>Euteleostomi</taxon>
        <taxon>Archelosauria</taxon>
        <taxon>Archosauria</taxon>
        <taxon>Dinosauria</taxon>
        <taxon>Saurischia</taxon>
        <taxon>Theropoda</taxon>
        <taxon>Coelurosauria</taxon>
        <taxon>Aves</taxon>
        <taxon>Neognathae</taxon>
        <taxon>Neoaves</taxon>
        <taxon>Telluraves</taxon>
        <taxon>Australaves</taxon>
        <taxon>Passeriformes</taxon>
        <taxon>Passeroidea</taxon>
        <taxon>Fringillidae</taxon>
        <taxon>Emberizinae</taxon>
        <taxon>Emberizini</taxon>
        <taxon>Emberiza</taxon>
    </lineage>
</organism>
<dbReference type="AlphaFoldDB" id="A0A7K4VDU8"/>
<dbReference type="SUPFAM" id="SSF52047">
    <property type="entry name" value="RNI-like"/>
    <property type="match status" value="1"/>
</dbReference>
<sequence length="67" mass="7198">EKHPIFLFLGSLAENQISNKGAKALARSLLVNRSLMVLDLRSNSIGPTGAKALADALKQNQILLSLK</sequence>
<dbReference type="InterPro" id="IPR001611">
    <property type="entry name" value="Leu-rich_rpt"/>
</dbReference>
<name>A0A7K4VDU8_9EMBE</name>
<dbReference type="Gene3D" id="3.80.10.10">
    <property type="entry name" value="Ribonuclease Inhibitor"/>
    <property type="match status" value="1"/>
</dbReference>
<dbReference type="SMART" id="SM00368">
    <property type="entry name" value="LRR_RI"/>
    <property type="match status" value="1"/>
</dbReference>
<evidence type="ECO:0000313" key="1">
    <source>
        <dbReference type="EMBL" id="NWR20515.1"/>
    </source>
</evidence>
<reference evidence="1 2" key="1">
    <citation type="submission" date="2019-09" db="EMBL/GenBank/DDBJ databases">
        <title>Bird 10,000 Genomes (B10K) Project - Family phase.</title>
        <authorList>
            <person name="Zhang G."/>
        </authorList>
    </citation>
    <scope>NUCLEOTIDE SEQUENCE [LARGE SCALE GENOMIC DNA]</scope>
    <source>
        <strain evidence="1">B10K-DU-015-11</strain>
        <tissue evidence="1">Mixed tissue sample</tissue>
    </source>
</reference>
<protein>
    <submittedName>
        <fullName evidence="1">NLRC3 protein</fullName>
    </submittedName>
</protein>
<comment type="caution">
    <text evidence="1">The sequence shown here is derived from an EMBL/GenBank/DDBJ whole genome shotgun (WGS) entry which is preliminary data.</text>
</comment>
<dbReference type="PANTHER" id="PTHR46984:SF1">
    <property type="entry name" value="LEUCINE-RICH REPEAT-CONTAINING PROTEIN 71"/>
    <property type="match status" value="1"/>
</dbReference>
<dbReference type="Proteomes" id="UP000580681">
    <property type="component" value="Unassembled WGS sequence"/>
</dbReference>
<keyword evidence="2" id="KW-1185">Reference proteome</keyword>
<dbReference type="InterPro" id="IPR053040">
    <property type="entry name" value="LRR-containing_protein_71"/>
</dbReference>
<proteinExistence type="predicted"/>
<dbReference type="Pfam" id="PF13516">
    <property type="entry name" value="LRR_6"/>
    <property type="match status" value="2"/>
</dbReference>
<evidence type="ECO:0000313" key="2">
    <source>
        <dbReference type="Proteomes" id="UP000580681"/>
    </source>
</evidence>